<dbReference type="InterPro" id="IPR037359">
    <property type="entry name" value="NST/OST"/>
</dbReference>
<dbReference type="EMBL" id="CP036313">
    <property type="protein sequence ID" value="QBH15448.1"/>
    <property type="molecule type" value="Genomic_DNA"/>
</dbReference>
<dbReference type="AlphaFoldDB" id="A0A328FB67"/>
<proteinExistence type="predicted"/>
<evidence type="ECO:0000259" key="3">
    <source>
        <dbReference type="Pfam" id="PF00685"/>
    </source>
</evidence>
<keyword evidence="2" id="KW-0325">Glycoprotein</keyword>
<dbReference type="GO" id="GO:0008146">
    <property type="term" value="F:sulfotransferase activity"/>
    <property type="evidence" value="ECO:0007669"/>
    <property type="project" value="InterPro"/>
</dbReference>
<dbReference type="RefSeq" id="WP_111956521.1">
    <property type="nucleotide sequence ID" value="NZ_CP036313.1"/>
</dbReference>
<dbReference type="Proteomes" id="UP000293902">
    <property type="component" value="Chromosome"/>
</dbReference>
<reference evidence="4 7" key="2">
    <citation type="submission" date="2019-02" db="EMBL/GenBank/DDBJ databases">
        <title>Complete genome sequence of Desulfobacter hydrogenophilus AcRS1.</title>
        <authorList>
            <person name="Marietou A."/>
            <person name="Lund M.B."/>
            <person name="Marshall I.P.G."/>
            <person name="Schreiber L."/>
            <person name="Jorgensen B."/>
        </authorList>
    </citation>
    <scope>NUCLEOTIDE SEQUENCE [LARGE SCALE GENOMIC DNA]</scope>
    <source>
        <strain evidence="4 7">AcRS1</strain>
    </source>
</reference>
<reference evidence="5 6" key="1">
    <citation type="submission" date="2018-06" db="EMBL/GenBank/DDBJ databases">
        <title>Complete Genome Sequence of Desulfobacter hydrogenophilus (DSM3380).</title>
        <authorList>
            <person name="Marietou A."/>
            <person name="Schreiber L."/>
            <person name="Marshall I."/>
            <person name="Jorgensen B."/>
        </authorList>
    </citation>
    <scope>NUCLEOTIDE SEQUENCE [LARGE SCALE GENOMIC DNA]</scope>
    <source>
        <strain evidence="5 6">DSM 3380</strain>
    </source>
</reference>
<evidence type="ECO:0000313" key="4">
    <source>
        <dbReference type="EMBL" id="QBH15448.1"/>
    </source>
</evidence>
<gene>
    <name evidence="5" type="ORF">DO021_10790</name>
    <name evidence="4" type="ORF">EYB58_22635</name>
</gene>
<evidence type="ECO:0000313" key="6">
    <source>
        <dbReference type="Proteomes" id="UP000248798"/>
    </source>
</evidence>
<evidence type="ECO:0000256" key="1">
    <source>
        <dbReference type="ARBA" id="ARBA00022679"/>
    </source>
</evidence>
<organism evidence="5 6">
    <name type="scientific">Desulfobacter hydrogenophilus</name>
    <dbReference type="NCBI Taxonomy" id="2291"/>
    <lineage>
        <taxon>Bacteria</taxon>
        <taxon>Pseudomonadati</taxon>
        <taxon>Thermodesulfobacteriota</taxon>
        <taxon>Desulfobacteria</taxon>
        <taxon>Desulfobacterales</taxon>
        <taxon>Desulfobacteraceae</taxon>
        <taxon>Desulfobacter</taxon>
    </lineage>
</organism>
<dbReference type="InterPro" id="IPR000863">
    <property type="entry name" value="Sulfotransferase_dom"/>
</dbReference>
<dbReference type="Proteomes" id="UP000248798">
    <property type="component" value="Unassembled WGS sequence"/>
</dbReference>
<dbReference type="PANTHER" id="PTHR10605">
    <property type="entry name" value="HEPARAN SULFATE SULFOTRANSFERASE"/>
    <property type="match status" value="1"/>
</dbReference>
<sequence>MKYNIPNLFLIGAPKAGTSALAEGLQQHSRIFMPYKKEPKYFDARTFYDFEEDYPIKSIDHYLNLYSTNQSSSILYRLDASVFNMYSLESIKDILLLSPKSKFILMLREPLSASKSMQKQRLKYTREGMRELSEDFCECWEYLKGRSNGTCYPKKCRNKFLFRYDLLYSYERYVPYIIDFVGRNNIFIGKYENFKKDPSTFYKRLFNFLSLDGNSSVKNKLVNKSYILKNCYMNRIITCSALATSDFRRKIGLSGQRVNFIKKNILRKNDIEKHLNTDCDAEVKAFFSRTYTYLSELEFDS</sequence>
<evidence type="ECO:0000313" key="5">
    <source>
        <dbReference type="EMBL" id="RAM01924.1"/>
    </source>
</evidence>
<accession>A0A328FB67</accession>
<evidence type="ECO:0000313" key="7">
    <source>
        <dbReference type="Proteomes" id="UP000293902"/>
    </source>
</evidence>
<keyword evidence="7" id="KW-1185">Reference proteome</keyword>
<dbReference type="Gene3D" id="3.40.50.300">
    <property type="entry name" value="P-loop containing nucleotide triphosphate hydrolases"/>
    <property type="match status" value="1"/>
</dbReference>
<name>A0A328FB67_9BACT</name>
<dbReference type="OrthoDB" id="5317005at2"/>
<dbReference type="Pfam" id="PF00685">
    <property type="entry name" value="Sulfotransfer_1"/>
    <property type="match status" value="1"/>
</dbReference>
<dbReference type="SUPFAM" id="SSF52540">
    <property type="entry name" value="P-loop containing nucleoside triphosphate hydrolases"/>
    <property type="match status" value="1"/>
</dbReference>
<protein>
    <recommendedName>
        <fullName evidence="3">Sulfotransferase domain-containing protein</fullName>
    </recommendedName>
</protein>
<keyword evidence="1" id="KW-0808">Transferase</keyword>
<dbReference type="InterPro" id="IPR027417">
    <property type="entry name" value="P-loop_NTPase"/>
</dbReference>
<feature type="domain" description="Sulfotransferase" evidence="3">
    <location>
        <begin position="7"/>
        <end position="227"/>
    </location>
</feature>
<evidence type="ECO:0000256" key="2">
    <source>
        <dbReference type="ARBA" id="ARBA00023180"/>
    </source>
</evidence>
<dbReference type="PANTHER" id="PTHR10605:SF56">
    <property type="entry name" value="BIFUNCTIONAL HEPARAN SULFATE N-DEACETYLASE_N-SULFOTRANSFERASE"/>
    <property type="match status" value="1"/>
</dbReference>
<dbReference type="EMBL" id="QLNI01000020">
    <property type="protein sequence ID" value="RAM01924.1"/>
    <property type="molecule type" value="Genomic_DNA"/>
</dbReference>